<evidence type="ECO:0000313" key="9">
    <source>
        <dbReference type="Proteomes" id="UP000720189"/>
    </source>
</evidence>
<feature type="domain" description="Rhodopsin" evidence="7">
    <location>
        <begin position="69"/>
        <end position="276"/>
    </location>
</feature>
<protein>
    <recommendedName>
        <fullName evidence="7">Rhodopsin domain-containing protein</fullName>
    </recommendedName>
</protein>
<dbReference type="GO" id="GO:0016020">
    <property type="term" value="C:membrane"/>
    <property type="evidence" value="ECO:0007669"/>
    <property type="project" value="UniProtKB-SubCell"/>
</dbReference>
<dbReference type="Pfam" id="PF20684">
    <property type="entry name" value="Fung_rhodopsin"/>
    <property type="match status" value="1"/>
</dbReference>
<evidence type="ECO:0000256" key="1">
    <source>
        <dbReference type="ARBA" id="ARBA00004141"/>
    </source>
</evidence>
<dbReference type="EMBL" id="JAGMUX010000014">
    <property type="protein sequence ID" value="KAH7240136.1"/>
    <property type="molecule type" value="Genomic_DNA"/>
</dbReference>
<comment type="caution">
    <text evidence="8">The sequence shown here is derived from an EMBL/GenBank/DDBJ whole genome shotgun (WGS) entry which is preliminary data.</text>
</comment>
<evidence type="ECO:0000259" key="7">
    <source>
        <dbReference type="Pfam" id="PF20684"/>
    </source>
</evidence>
<dbReference type="PANTHER" id="PTHR33048">
    <property type="entry name" value="PTH11-LIKE INTEGRAL MEMBRANE PROTEIN (AFU_ORTHOLOGUE AFUA_5G11245)"/>
    <property type="match status" value="1"/>
</dbReference>
<evidence type="ECO:0000256" key="6">
    <source>
        <dbReference type="SAM" id="Phobius"/>
    </source>
</evidence>
<dbReference type="OrthoDB" id="5342292at2759"/>
<reference evidence="8" key="1">
    <citation type="journal article" date="2021" name="Nat. Commun.">
        <title>Genetic determinants of endophytism in the Arabidopsis root mycobiome.</title>
        <authorList>
            <person name="Mesny F."/>
            <person name="Miyauchi S."/>
            <person name="Thiergart T."/>
            <person name="Pickel B."/>
            <person name="Atanasova L."/>
            <person name="Karlsson M."/>
            <person name="Huettel B."/>
            <person name="Barry K.W."/>
            <person name="Haridas S."/>
            <person name="Chen C."/>
            <person name="Bauer D."/>
            <person name="Andreopoulos W."/>
            <person name="Pangilinan J."/>
            <person name="LaButti K."/>
            <person name="Riley R."/>
            <person name="Lipzen A."/>
            <person name="Clum A."/>
            <person name="Drula E."/>
            <person name="Henrissat B."/>
            <person name="Kohler A."/>
            <person name="Grigoriev I.V."/>
            <person name="Martin F.M."/>
            <person name="Hacquard S."/>
        </authorList>
    </citation>
    <scope>NUCLEOTIDE SEQUENCE</scope>
    <source>
        <strain evidence="8">MPI-CAGE-AT-0023</strain>
    </source>
</reference>
<evidence type="ECO:0000313" key="8">
    <source>
        <dbReference type="EMBL" id="KAH7240136.1"/>
    </source>
</evidence>
<sequence>MSSYPVTNGVTTFLPPPERYVVDFDNPQQQDALKHFLIFGILGSLAILCLFQRLYVKYYITRGLKIDNGSISIGGLCHHAWEMPIDVFEKHMLSSYIAGPAFIICNGLTKSSLLTFYLQVSPQKWFRRAIFMTIAFVVLYTIIIASLLLFGCQPRQTAWDPYLFATGKCIDHAVMYIIIAIVNIISDIILFVIPMPTIIRLKMPLGQKIGLGIMLGIATIDRTVTTSIIRMFYLPSLLGALDIPWIAAPANVWSFVEVNLFIICGCMPTFRKFFKRFAPRWMDSSSNADCPKPPSSGSLHKVNRKKHTGYTQFDTNCSLELATYPDTVGRTTQVTTGSICSGVMGNTLDNASEEAILQHSKIVCTKTYNVSHSV</sequence>
<organism evidence="8 9">
    <name type="scientific">Fusarium redolens</name>
    <dbReference type="NCBI Taxonomy" id="48865"/>
    <lineage>
        <taxon>Eukaryota</taxon>
        <taxon>Fungi</taxon>
        <taxon>Dikarya</taxon>
        <taxon>Ascomycota</taxon>
        <taxon>Pezizomycotina</taxon>
        <taxon>Sordariomycetes</taxon>
        <taxon>Hypocreomycetidae</taxon>
        <taxon>Hypocreales</taxon>
        <taxon>Nectriaceae</taxon>
        <taxon>Fusarium</taxon>
        <taxon>Fusarium redolens species complex</taxon>
    </lineage>
</organism>
<comment type="subcellular location">
    <subcellularLocation>
        <location evidence="1">Membrane</location>
        <topology evidence="1">Multi-pass membrane protein</topology>
    </subcellularLocation>
</comment>
<keyword evidence="9" id="KW-1185">Reference proteome</keyword>
<dbReference type="GeneID" id="70230652"/>
<evidence type="ECO:0000256" key="2">
    <source>
        <dbReference type="ARBA" id="ARBA00022692"/>
    </source>
</evidence>
<dbReference type="Proteomes" id="UP000720189">
    <property type="component" value="Unassembled WGS sequence"/>
</dbReference>
<name>A0A9P9GJ98_FUSRE</name>
<evidence type="ECO:0000256" key="4">
    <source>
        <dbReference type="ARBA" id="ARBA00023136"/>
    </source>
</evidence>
<proteinExistence type="inferred from homology"/>
<evidence type="ECO:0000256" key="5">
    <source>
        <dbReference type="ARBA" id="ARBA00038359"/>
    </source>
</evidence>
<dbReference type="InterPro" id="IPR049326">
    <property type="entry name" value="Rhodopsin_dom_fungi"/>
</dbReference>
<feature type="transmembrane region" description="Helical" evidence="6">
    <location>
        <begin position="129"/>
        <end position="150"/>
    </location>
</feature>
<dbReference type="InterPro" id="IPR052337">
    <property type="entry name" value="SAT4-like"/>
</dbReference>
<dbReference type="PANTHER" id="PTHR33048:SF124">
    <property type="entry name" value="INTEGRAL MEMBRANE PROTEIN"/>
    <property type="match status" value="1"/>
</dbReference>
<dbReference type="AlphaFoldDB" id="A0A9P9GJ98"/>
<feature type="transmembrane region" description="Helical" evidence="6">
    <location>
        <begin position="36"/>
        <end position="56"/>
    </location>
</feature>
<feature type="transmembrane region" description="Helical" evidence="6">
    <location>
        <begin position="173"/>
        <end position="199"/>
    </location>
</feature>
<comment type="similarity">
    <text evidence="5">Belongs to the SAT4 family.</text>
</comment>
<keyword evidence="4 6" id="KW-0472">Membrane</keyword>
<evidence type="ECO:0000256" key="3">
    <source>
        <dbReference type="ARBA" id="ARBA00022989"/>
    </source>
</evidence>
<accession>A0A9P9GJ98</accession>
<keyword evidence="2 6" id="KW-0812">Transmembrane</keyword>
<dbReference type="RefSeq" id="XP_046045930.1">
    <property type="nucleotide sequence ID" value="XM_046200698.1"/>
</dbReference>
<keyword evidence="3 6" id="KW-1133">Transmembrane helix</keyword>
<gene>
    <name evidence="8" type="ORF">BKA55DRAFT_706638</name>
</gene>